<dbReference type="InterPro" id="IPR042195">
    <property type="entry name" value="ArgJ_beta_C"/>
</dbReference>
<evidence type="ECO:0000256" key="4">
    <source>
        <dbReference type="ARBA" id="ARBA00022679"/>
    </source>
</evidence>
<dbReference type="AlphaFoldDB" id="A0A0F8Y3N8"/>
<protein>
    <submittedName>
        <fullName evidence="7">Uncharacterized protein</fullName>
    </submittedName>
</protein>
<organism evidence="7">
    <name type="scientific">marine sediment metagenome</name>
    <dbReference type="NCBI Taxonomy" id="412755"/>
    <lineage>
        <taxon>unclassified sequences</taxon>
        <taxon>metagenomes</taxon>
        <taxon>ecological metagenomes</taxon>
    </lineage>
</organism>
<keyword evidence="3" id="KW-0963">Cytoplasm</keyword>
<evidence type="ECO:0000256" key="5">
    <source>
        <dbReference type="ARBA" id="ARBA00022813"/>
    </source>
</evidence>
<dbReference type="GO" id="GO:0006526">
    <property type="term" value="P:L-arginine biosynthetic process"/>
    <property type="evidence" value="ECO:0007669"/>
    <property type="project" value="InterPro"/>
</dbReference>
<dbReference type="SUPFAM" id="SSF56266">
    <property type="entry name" value="DmpA/ArgJ-like"/>
    <property type="match status" value="1"/>
</dbReference>
<dbReference type="FunFam" id="3.10.20.340:FF:000003">
    <property type="entry name" value="Arginine biosynthesis bifunctional protein ArgJ"/>
    <property type="match status" value="1"/>
</dbReference>
<comment type="caution">
    <text evidence="7">The sequence shown here is derived from an EMBL/GenBank/DDBJ whole genome shotgun (WGS) entry which is preliminary data.</text>
</comment>
<dbReference type="PANTHER" id="PTHR23100">
    <property type="entry name" value="ARGININE BIOSYNTHESIS BIFUNCTIONAL PROTEIN ARGJ"/>
    <property type="match status" value="1"/>
</dbReference>
<dbReference type="EMBL" id="LAZR01068876">
    <property type="protein sequence ID" value="KKK48819.1"/>
    <property type="molecule type" value="Genomic_DNA"/>
</dbReference>
<comment type="similarity">
    <text evidence="2">Belongs to the ArgJ family.</text>
</comment>
<reference evidence="7" key="1">
    <citation type="journal article" date="2015" name="Nature">
        <title>Complex archaea that bridge the gap between prokaryotes and eukaryotes.</title>
        <authorList>
            <person name="Spang A."/>
            <person name="Saw J.H."/>
            <person name="Jorgensen S.L."/>
            <person name="Zaremba-Niedzwiedzka K."/>
            <person name="Martijn J."/>
            <person name="Lind A.E."/>
            <person name="van Eijk R."/>
            <person name="Schleper C."/>
            <person name="Guy L."/>
            <person name="Ettema T.J."/>
        </authorList>
    </citation>
    <scope>NUCLEOTIDE SEQUENCE</scope>
</reference>
<dbReference type="Gene3D" id="3.60.70.12">
    <property type="entry name" value="L-amino peptidase D-ALA esterase/amidase"/>
    <property type="match status" value="1"/>
</dbReference>
<keyword evidence="6" id="KW-0012">Acyltransferase</keyword>
<proteinExistence type="inferred from homology"/>
<evidence type="ECO:0000256" key="1">
    <source>
        <dbReference type="ARBA" id="ARBA00004496"/>
    </source>
</evidence>
<keyword evidence="5" id="KW-0068">Autocatalytic cleavage</keyword>
<dbReference type="GO" id="GO:0004042">
    <property type="term" value="F:L-glutamate N-acetyltransferase activity"/>
    <property type="evidence" value="ECO:0007669"/>
    <property type="project" value="TreeGrafter"/>
</dbReference>
<dbReference type="GO" id="GO:0005737">
    <property type="term" value="C:cytoplasm"/>
    <property type="evidence" value="ECO:0007669"/>
    <property type="project" value="UniProtKB-SubCell"/>
</dbReference>
<evidence type="ECO:0000313" key="7">
    <source>
        <dbReference type="EMBL" id="KKK48819.1"/>
    </source>
</evidence>
<dbReference type="HAMAP" id="MF_01106">
    <property type="entry name" value="ArgJ"/>
    <property type="match status" value="1"/>
</dbReference>
<gene>
    <name evidence="7" type="ORF">LCGC14_3141290</name>
</gene>
<accession>A0A0F8Y3N8</accession>
<evidence type="ECO:0000256" key="2">
    <source>
        <dbReference type="ARBA" id="ARBA00006774"/>
    </source>
</evidence>
<name>A0A0F8Y3N8_9ZZZZ</name>
<sequence length="232" mass="24350">VTALSKGAGMIEPDMATMLSFILTDISVEKAALKAALKEAVGGSFNMLTVDGDQSTSDSVLMLANGALGNAPLKKNSAGLKRLGAVLNEMCFEMAASIARDGEGATKFIQVMVEGAKTVSEAKKAAKAVANSLLVKTAVYGADPNWGRILPVLGRGGITMDPLKVDIYIGKVMVASGGQAVPGAGVIKKAEKELRKKDIVIRVDLKMGRAKARALTCDLTEEYIRINSEYTT</sequence>
<dbReference type="GO" id="GO:0006592">
    <property type="term" value="P:ornithine biosynthetic process"/>
    <property type="evidence" value="ECO:0007669"/>
    <property type="project" value="TreeGrafter"/>
</dbReference>
<dbReference type="GO" id="GO:0004358">
    <property type="term" value="F:L-glutamate N-acetyltransferase activity, acting on acetyl-L-ornithine as donor"/>
    <property type="evidence" value="ECO:0007669"/>
    <property type="project" value="InterPro"/>
</dbReference>
<feature type="non-terminal residue" evidence="7">
    <location>
        <position position="1"/>
    </location>
</feature>
<comment type="subcellular location">
    <subcellularLocation>
        <location evidence="1">Cytoplasm</location>
    </subcellularLocation>
</comment>
<dbReference type="Pfam" id="PF01960">
    <property type="entry name" value="ArgJ"/>
    <property type="match status" value="1"/>
</dbReference>
<evidence type="ECO:0000256" key="6">
    <source>
        <dbReference type="ARBA" id="ARBA00023315"/>
    </source>
</evidence>
<keyword evidence="4" id="KW-0808">Transferase</keyword>
<dbReference type="InterPro" id="IPR016117">
    <property type="entry name" value="ArgJ-like_dom_sf"/>
</dbReference>
<dbReference type="Gene3D" id="3.10.20.340">
    <property type="entry name" value="ArgJ beta chain, C-terminal domain"/>
    <property type="match status" value="1"/>
</dbReference>
<dbReference type="InterPro" id="IPR002813">
    <property type="entry name" value="Arg_biosynth_ArgJ"/>
</dbReference>
<dbReference type="PANTHER" id="PTHR23100:SF0">
    <property type="entry name" value="ARGININE BIOSYNTHESIS BIFUNCTIONAL PROTEIN ARGJ, MITOCHONDRIAL"/>
    <property type="match status" value="1"/>
</dbReference>
<evidence type="ECO:0000256" key="3">
    <source>
        <dbReference type="ARBA" id="ARBA00022490"/>
    </source>
</evidence>